<dbReference type="AlphaFoldDB" id="A0AAV4PXN0"/>
<keyword evidence="2" id="KW-1185">Reference proteome</keyword>
<comment type="caution">
    <text evidence="1">The sequence shown here is derived from an EMBL/GenBank/DDBJ whole genome shotgun (WGS) entry which is preliminary data.</text>
</comment>
<proteinExistence type="predicted"/>
<dbReference type="Proteomes" id="UP001054945">
    <property type="component" value="Unassembled WGS sequence"/>
</dbReference>
<dbReference type="EMBL" id="BPLR01005374">
    <property type="protein sequence ID" value="GIY01837.1"/>
    <property type="molecule type" value="Genomic_DNA"/>
</dbReference>
<gene>
    <name evidence="1" type="ORF">CEXT_638171</name>
</gene>
<evidence type="ECO:0000313" key="2">
    <source>
        <dbReference type="Proteomes" id="UP001054945"/>
    </source>
</evidence>
<organism evidence="1 2">
    <name type="scientific">Caerostris extrusa</name>
    <name type="common">Bark spider</name>
    <name type="synonym">Caerostris bankana</name>
    <dbReference type="NCBI Taxonomy" id="172846"/>
    <lineage>
        <taxon>Eukaryota</taxon>
        <taxon>Metazoa</taxon>
        <taxon>Ecdysozoa</taxon>
        <taxon>Arthropoda</taxon>
        <taxon>Chelicerata</taxon>
        <taxon>Arachnida</taxon>
        <taxon>Araneae</taxon>
        <taxon>Araneomorphae</taxon>
        <taxon>Entelegynae</taxon>
        <taxon>Araneoidea</taxon>
        <taxon>Araneidae</taxon>
        <taxon>Caerostris</taxon>
    </lineage>
</organism>
<protein>
    <recommendedName>
        <fullName evidence="3">LAGLIDADG homing endonuclease</fullName>
    </recommendedName>
</protein>
<name>A0AAV4PXN0_CAEEX</name>
<reference evidence="1 2" key="1">
    <citation type="submission" date="2021-06" db="EMBL/GenBank/DDBJ databases">
        <title>Caerostris extrusa draft genome.</title>
        <authorList>
            <person name="Kono N."/>
            <person name="Arakawa K."/>
        </authorList>
    </citation>
    <scope>NUCLEOTIDE SEQUENCE [LARGE SCALE GENOMIC DNA]</scope>
</reference>
<sequence>MMELISSAIDSHVPGKRNRKKSHKGLKYIKILKYALPDKSSSTDPWIGMDNLINQNSKFAIYSVGLSENTKKMLIVAAFSHNLSQKEIKYAAPMKVLTFISRSKTKKGVNKRPGAMASDIRELAVRAAFKKVEQKG</sequence>
<accession>A0AAV4PXN0</accession>
<evidence type="ECO:0000313" key="1">
    <source>
        <dbReference type="EMBL" id="GIY01837.1"/>
    </source>
</evidence>
<evidence type="ECO:0008006" key="3">
    <source>
        <dbReference type="Google" id="ProtNLM"/>
    </source>
</evidence>